<feature type="region of interest" description="Disordered" evidence="10">
    <location>
        <begin position="867"/>
        <end position="927"/>
    </location>
</feature>
<sequence length="947" mass="98549">MLLGRLRIRGKLAVLVTIPLLLVAALTVPLAFNRVGLAGRAAETAHAVNLGSDVGALVGDLQQERLLSVGFLLGVVDQSDLVLQTTAVHDRIADVLAEHGAHGDLEGDLIPAIDFVDDLDPVRASVLAGTARPTEVVTGFSKVTTRLINALRLIDSIDVESTEGRQVVALDAVLRMNDLISAGATYMIIMVGERGNAGALMSYIATSAALQATVSRFEGYASPDQAALYGLVQQALGQRVGEVFAAGTVADPAKALARFNLATLFPSLESFISLGRFVERKIVTDVTNLVNNQQQTVLATAYGAISLAILVLIAVVLMSVAVARAVARPLSRLTVSADRVATVAETELRRVADEDAHDDAEPVHLEPVEVHSNDEIGDLARAFDRVQLTAARLVERQVSSRRNVAQMFGHVGRRTQNLVGRQLALIDRLEQQETDPQRLQQLYRLDHVSSRLRRNAGSLVVLSGTAEPLGGAGGGADEFTSPLPLGDVVRLALGEIEEFTRVDVQVPDGPAITPAVTADLILLLAEVMENATVFSPPHTRVTVTAFAAGQGLRLQVVDHGLGLTPERMAEENDRLAHRERLDLAPTEVLGLFVVGRLARKHGFGVALTGTPGGGVTVTVDIRPELIVHHAVPAMVPPAPPQPPQPARGLAPVRQLHATAPVAELQPAPVAAPAGPPLDRAVARAIVATTNDQDPAFNVVALNRATRTIGSGRSWNAFAPSRTPAPVPPPAPALPPAPPVAPPAAAVPTAVPLAPVPRPAPPPPPPPPVAPAPVMPDAIPAAPVPGGPAAAPVSPGAVGSAPVVPAAPRPAPPLSSLPAGLRQRVPGAQLPEGVSVAPPATAPPAPSGEAAASARALVEEFEAGVRRAQAANVDTSEKPAVIEQPGPGPRSSLTRRVPGATLPTSLPPSRPAQALPDQWSPDPEAARDLIEEFESGVARALQEGPQHP</sequence>
<dbReference type="CDD" id="cd06225">
    <property type="entry name" value="HAMP"/>
    <property type="match status" value="1"/>
</dbReference>
<keyword evidence="7" id="KW-0418">Kinase</keyword>
<keyword evidence="5" id="KW-0808">Transferase</keyword>
<comment type="subcellular location">
    <subcellularLocation>
        <location evidence="2">Membrane</location>
    </subcellularLocation>
</comment>
<comment type="caution">
    <text evidence="13">The sequence shown here is derived from an EMBL/GenBank/DDBJ whole genome shotgun (WGS) entry which is preliminary data.</text>
</comment>
<dbReference type="Gene3D" id="6.10.340.10">
    <property type="match status" value="1"/>
</dbReference>
<dbReference type="InterPro" id="IPR036890">
    <property type="entry name" value="HATPase_C_sf"/>
</dbReference>
<feature type="compositionally biased region" description="Pro residues" evidence="10">
    <location>
        <begin position="722"/>
        <end position="741"/>
    </location>
</feature>
<protein>
    <recommendedName>
        <fullName evidence="3">histidine kinase</fullName>
        <ecNumber evidence="3">2.7.13.3</ecNumber>
    </recommendedName>
</protein>
<dbReference type="SUPFAM" id="SSF55874">
    <property type="entry name" value="ATPase domain of HSP90 chaperone/DNA topoisomerase II/histidine kinase"/>
    <property type="match status" value="1"/>
</dbReference>
<evidence type="ECO:0000259" key="12">
    <source>
        <dbReference type="PROSITE" id="PS50885"/>
    </source>
</evidence>
<comment type="catalytic activity">
    <reaction evidence="1">
        <text>ATP + protein L-histidine = ADP + protein N-phospho-L-histidine.</text>
        <dbReference type="EC" id="2.7.13.3"/>
    </reaction>
</comment>
<dbReference type="RefSeq" id="WP_281892887.1">
    <property type="nucleotide sequence ID" value="NZ_BSDI01000004.1"/>
</dbReference>
<keyword evidence="6 11" id="KW-0812">Transmembrane</keyword>
<evidence type="ECO:0000256" key="9">
    <source>
        <dbReference type="ARBA" id="ARBA00023012"/>
    </source>
</evidence>
<feature type="region of interest" description="Disordered" evidence="10">
    <location>
        <begin position="720"/>
        <end position="743"/>
    </location>
</feature>
<accession>A0ABQ5QR65</accession>
<evidence type="ECO:0000313" key="13">
    <source>
        <dbReference type="EMBL" id="GLH95820.1"/>
    </source>
</evidence>
<keyword evidence="8 11" id="KW-1133">Transmembrane helix</keyword>
<evidence type="ECO:0000256" key="4">
    <source>
        <dbReference type="ARBA" id="ARBA00022553"/>
    </source>
</evidence>
<feature type="domain" description="HAMP" evidence="12">
    <location>
        <begin position="324"/>
        <end position="395"/>
    </location>
</feature>
<dbReference type="InterPro" id="IPR003660">
    <property type="entry name" value="HAMP_dom"/>
</dbReference>
<dbReference type="PRINTS" id="PR01217">
    <property type="entry name" value="PRICHEXTENSN"/>
</dbReference>
<reference evidence="13" key="1">
    <citation type="submission" date="2022-12" db="EMBL/GenBank/DDBJ databases">
        <title>New Phytohabitans aurantiacus sp. RD004123 nov., an actinomycete isolated from soil.</title>
        <authorList>
            <person name="Triningsih D.W."/>
            <person name="Harunari E."/>
            <person name="Igarashi Y."/>
        </authorList>
    </citation>
    <scope>NUCLEOTIDE SEQUENCE</scope>
    <source>
        <strain evidence="13">RD004123</strain>
    </source>
</reference>
<dbReference type="PROSITE" id="PS50885">
    <property type="entry name" value="HAMP"/>
    <property type="match status" value="1"/>
</dbReference>
<dbReference type="PANTHER" id="PTHR45436:SF5">
    <property type="entry name" value="SENSOR HISTIDINE KINASE TRCS"/>
    <property type="match status" value="1"/>
</dbReference>
<feature type="region of interest" description="Disordered" evidence="10">
    <location>
        <begin position="830"/>
        <end position="853"/>
    </location>
</feature>
<evidence type="ECO:0000256" key="7">
    <source>
        <dbReference type="ARBA" id="ARBA00022777"/>
    </source>
</evidence>
<dbReference type="Pfam" id="PF00672">
    <property type="entry name" value="HAMP"/>
    <property type="match status" value="1"/>
</dbReference>
<dbReference type="PANTHER" id="PTHR45436">
    <property type="entry name" value="SENSOR HISTIDINE KINASE YKOH"/>
    <property type="match status" value="1"/>
</dbReference>
<evidence type="ECO:0000256" key="3">
    <source>
        <dbReference type="ARBA" id="ARBA00012438"/>
    </source>
</evidence>
<dbReference type="InterPro" id="IPR013587">
    <property type="entry name" value="Nitrate/nitrite_sensing"/>
</dbReference>
<proteinExistence type="predicted"/>
<keyword evidence="14" id="KW-1185">Reference proteome</keyword>
<dbReference type="EC" id="2.7.13.3" evidence="3"/>
<evidence type="ECO:0000313" key="14">
    <source>
        <dbReference type="Proteomes" id="UP001144280"/>
    </source>
</evidence>
<feature type="transmembrane region" description="Helical" evidence="11">
    <location>
        <begin position="301"/>
        <end position="323"/>
    </location>
</feature>
<evidence type="ECO:0000256" key="2">
    <source>
        <dbReference type="ARBA" id="ARBA00004370"/>
    </source>
</evidence>
<dbReference type="EMBL" id="BSDI01000004">
    <property type="protein sequence ID" value="GLH95820.1"/>
    <property type="molecule type" value="Genomic_DNA"/>
</dbReference>
<dbReference type="Pfam" id="PF08376">
    <property type="entry name" value="NIT"/>
    <property type="match status" value="1"/>
</dbReference>
<name>A0ABQ5QR65_9ACTN</name>
<evidence type="ECO:0000256" key="6">
    <source>
        <dbReference type="ARBA" id="ARBA00022692"/>
    </source>
</evidence>
<dbReference type="Gene3D" id="3.30.565.10">
    <property type="entry name" value="Histidine kinase-like ATPase, C-terminal domain"/>
    <property type="match status" value="1"/>
</dbReference>
<evidence type="ECO:0000256" key="1">
    <source>
        <dbReference type="ARBA" id="ARBA00000085"/>
    </source>
</evidence>
<dbReference type="SMART" id="SM00304">
    <property type="entry name" value="HAMP"/>
    <property type="match status" value="1"/>
</dbReference>
<dbReference type="InterPro" id="IPR003594">
    <property type="entry name" value="HATPase_dom"/>
</dbReference>
<keyword evidence="11" id="KW-0472">Membrane</keyword>
<feature type="transmembrane region" description="Helical" evidence="11">
    <location>
        <begin position="12"/>
        <end position="32"/>
    </location>
</feature>
<evidence type="ECO:0000256" key="5">
    <source>
        <dbReference type="ARBA" id="ARBA00022679"/>
    </source>
</evidence>
<keyword evidence="9" id="KW-0902">Two-component regulatory system</keyword>
<evidence type="ECO:0000256" key="11">
    <source>
        <dbReference type="SAM" id="Phobius"/>
    </source>
</evidence>
<dbReference type="Pfam" id="PF02518">
    <property type="entry name" value="HATPase_c"/>
    <property type="match status" value="1"/>
</dbReference>
<evidence type="ECO:0000256" key="10">
    <source>
        <dbReference type="SAM" id="MobiDB-lite"/>
    </source>
</evidence>
<dbReference type="SMART" id="SM00387">
    <property type="entry name" value="HATPase_c"/>
    <property type="match status" value="1"/>
</dbReference>
<dbReference type="InterPro" id="IPR050428">
    <property type="entry name" value="TCS_sensor_his_kinase"/>
</dbReference>
<organism evidence="13 14">
    <name type="scientific">Phytohabitans aurantiacus</name>
    <dbReference type="NCBI Taxonomy" id="3016789"/>
    <lineage>
        <taxon>Bacteria</taxon>
        <taxon>Bacillati</taxon>
        <taxon>Actinomycetota</taxon>
        <taxon>Actinomycetes</taxon>
        <taxon>Micromonosporales</taxon>
        <taxon>Micromonosporaceae</taxon>
    </lineage>
</organism>
<gene>
    <name evidence="13" type="ORF">Pa4123_10920</name>
</gene>
<keyword evidence="4" id="KW-0597">Phosphoprotein</keyword>
<dbReference type="Proteomes" id="UP001144280">
    <property type="component" value="Unassembled WGS sequence"/>
</dbReference>
<evidence type="ECO:0000256" key="8">
    <source>
        <dbReference type="ARBA" id="ARBA00022989"/>
    </source>
</evidence>